<dbReference type="AlphaFoldDB" id="A0A443HNS7"/>
<feature type="compositionally biased region" description="Polar residues" evidence="1">
    <location>
        <begin position="12"/>
        <end position="21"/>
    </location>
</feature>
<sequence length="276" mass="31307">MTVKQEHELRSQNEPPRSAPTAQQLFYRVKEEILATAGSGYLEYHISNPGIGWQVARSLDCDGQVERRSVRLSYDSVAYILSVRMPTEFHNAHLAWAHREFALSVSGGFFTLQEYDTFICTSDTSFDSFLPPYQNSFKQPDGYFKPAGAPCPTVVFETGYSESYPQLVADRNLWINGTTGVNVVILLKWSLVRNRTAVKGYIEGWHRNMPTCQRFDIFPAPPPGTPAQTITLYRRDFYLPGAVPFGRNPNDVWRWPIDSLRLKAAQTIRDSGYVPA</sequence>
<comment type="caution">
    <text evidence="2">The sequence shown here is derived from an EMBL/GenBank/DDBJ whole genome shotgun (WGS) entry which is preliminary data.</text>
</comment>
<dbReference type="VEuPathDB" id="FungiDB:C8Q69DRAFT_473835"/>
<dbReference type="EMBL" id="RCNU01000009">
    <property type="protein sequence ID" value="RWQ93502.1"/>
    <property type="molecule type" value="Genomic_DNA"/>
</dbReference>
<evidence type="ECO:0000313" key="2">
    <source>
        <dbReference type="EMBL" id="RWQ93502.1"/>
    </source>
</evidence>
<gene>
    <name evidence="2" type="ORF">C8Q69DRAFT_473835</name>
</gene>
<accession>A0A443HNS7</accession>
<evidence type="ECO:0000256" key="1">
    <source>
        <dbReference type="SAM" id="MobiDB-lite"/>
    </source>
</evidence>
<protein>
    <submittedName>
        <fullName evidence="2">Uncharacterized protein</fullName>
    </submittedName>
</protein>
<organism evidence="2 3">
    <name type="scientific">Byssochlamys spectabilis</name>
    <name type="common">Paecilomyces variotii</name>
    <dbReference type="NCBI Taxonomy" id="264951"/>
    <lineage>
        <taxon>Eukaryota</taxon>
        <taxon>Fungi</taxon>
        <taxon>Dikarya</taxon>
        <taxon>Ascomycota</taxon>
        <taxon>Pezizomycotina</taxon>
        <taxon>Eurotiomycetes</taxon>
        <taxon>Eurotiomycetidae</taxon>
        <taxon>Eurotiales</taxon>
        <taxon>Thermoascaceae</taxon>
        <taxon>Paecilomyces</taxon>
    </lineage>
</organism>
<dbReference type="GeneID" id="39600350"/>
<name>A0A443HNS7_BYSSP</name>
<feature type="region of interest" description="Disordered" evidence="1">
    <location>
        <begin position="1"/>
        <end position="21"/>
    </location>
</feature>
<keyword evidence="3" id="KW-1185">Reference proteome</keyword>
<proteinExistence type="predicted"/>
<feature type="compositionally biased region" description="Basic and acidic residues" evidence="1">
    <location>
        <begin position="1"/>
        <end position="11"/>
    </location>
</feature>
<reference evidence="2 3" key="1">
    <citation type="journal article" date="2018" name="Front. Microbiol.">
        <title>Genomic and genetic insights into a cosmopolitan fungus, Paecilomyces variotii (Eurotiales).</title>
        <authorList>
            <person name="Urquhart A.S."/>
            <person name="Mondo S.J."/>
            <person name="Makela M.R."/>
            <person name="Hane J.K."/>
            <person name="Wiebenga A."/>
            <person name="He G."/>
            <person name="Mihaltcheva S."/>
            <person name="Pangilinan J."/>
            <person name="Lipzen A."/>
            <person name="Barry K."/>
            <person name="de Vries R.P."/>
            <person name="Grigoriev I.V."/>
            <person name="Idnurm A."/>
        </authorList>
    </citation>
    <scope>NUCLEOTIDE SEQUENCE [LARGE SCALE GENOMIC DNA]</scope>
    <source>
        <strain evidence="2 3">CBS 101075</strain>
    </source>
</reference>
<evidence type="ECO:0000313" key="3">
    <source>
        <dbReference type="Proteomes" id="UP000283841"/>
    </source>
</evidence>
<dbReference type="RefSeq" id="XP_028483147.1">
    <property type="nucleotide sequence ID" value="XM_028631073.1"/>
</dbReference>
<dbReference type="Proteomes" id="UP000283841">
    <property type="component" value="Unassembled WGS sequence"/>
</dbReference>